<proteinExistence type="predicted"/>
<name>A0A2P2M1J8_RHIMU</name>
<keyword evidence="1" id="KW-1133">Transmembrane helix</keyword>
<reference evidence="2" key="1">
    <citation type="submission" date="2018-02" db="EMBL/GenBank/DDBJ databases">
        <title>Rhizophora mucronata_Transcriptome.</title>
        <authorList>
            <person name="Meera S.P."/>
            <person name="Sreeshan A."/>
            <person name="Augustine A."/>
        </authorList>
    </citation>
    <scope>NUCLEOTIDE SEQUENCE</scope>
    <source>
        <tissue evidence="2">Leaf</tissue>
    </source>
</reference>
<evidence type="ECO:0000256" key="1">
    <source>
        <dbReference type="SAM" id="Phobius"/>
    </source>
</evidence>
<evidence type="ECO:0000313" key="2">
    <source>
        <dbReference type="EMBL" id="MBX24090.1"/>
    </source>
</evidence>
<sequence length="86" mass="9102">MGIGPSSPVTQLWFATASSVILCFGSLRRSPLIKSFSCTFISSGSTKGLLTILSYVSCNVSPRNGYFPSIIQYKVTPSAHVSAALP</sequence>
<dbReference type="AlphaFoldDB" id="A0A2P2M1J8"/>
<keyword evidence="1" id="KW-0812">Transmembrane</keyword>
<protein>
    <submittedName>
        <fullName evidence="2">Uncharacterized protein</fullName>
    </submittedName>
</protein>
<organism evidence="2">
    <name type="scientific">Rhizophora mucronata</name>
    <name type="common">Asiatic mangrove</name>
    <dbReference type="NCBI Taxonomy" id="61149"/>
    <lineage>
        <taxon>Eukaryota</taxon>
        <taxon>Viridiplantae</taxon>
        <taxon>Streptophyta</taxon>
        <taxon>Embryophyta</taxon>
        <taxon>Tracheophyta</taxon>
        <taxon>Spermatophyta</taxon>
        <taxon>Magnoliopsida</taxon>
        <taxon>eudicotyledons</taxon>
        <taxon>Gunneridae</taxon>
        <taxon>Pentapetalae</taxon>
        <taxon>rosids</taxon>
        <taxon>fabids</taxon>
        <taxon>Malpighiales</taxon>
        <taxon>Rhizophoraceae</taxon>
        <taxon>Rhizophora</taxon>
    </lineage>
</organism>
<keyword evidence="1" id="KW-0472">Membrane</keyword>
<dbReference type="EMBL" id="GGEC01043606">
    <property type="protein sequence ID" value="MBX24090.1"/>
    <property type="molecule type" value="Transcribed_RNA"/>
</dbReference>
<feature type="transmembrane region" description="Helical" evidence="1">
    <location>
        <begin position="12"/>
        <end position="27"/>
    </location>
</feature>
<accession>A0A2P2M1J8</accession>